<dbReference type="Pfam" id="PF03372">
    <property type="entry name" value="Exo_endo_phos"/>
    <property type="match status" value="1"/>
</dbReference>
<proteinExistence type="predicted"/>
<dbReference type="InterPro" id="IPR005135">
    <property type="entry name" value="Endo/exonuclease/phosphatase"/>
</dbReference>
<dbReference type="EMBL" id="CP002541">
    <property type="protein sequence ID" value="ADY14137.1"/>
    <property type="molecule type" value="Genomic_DNA"/>
</dbReference>
<dbReference type="InterPro" id="IPR036691">
    <property type="entry name" value="Endo/exonu/phosph_ase_sf"/>
</dbReference>
<name>F0RSM1_SPHGB</name>
<evidence type="ECO:0000313" key="3">
    <source>
        <dbReference type="Proteomes" id="UP000008466"/>
    </source>
</evidence>
<dbReference type="KEGG" id="sbu:SpiBuddy_2318"/>
<dbReference type="AlphaFoldDB" id="F0RSM1"/>
<keyword evidence="2" id="KW-0255">Endonuclease</keyword>
<reference evidence="3" key="1">
    <citation type="submission" date="2011-02" db="EMBL/GenBank/DDBJ databases">
        <title>Complete sequence of Spirochaeta sp. Buddy.</title>
        <authorList>
            <person name="Lucas S."/>
            <person name="Copeland A."/>
            <person name="Lapidus A."/>
            <person name="Cheng J.-F."/>
            <person name="Goodwin L."/>
            <person name="Pitluck S."/>
            <person name="Zeytun A."/>
            <person name="Detter J.C."/>
            <person name="Han C."/>
            <person name="Tapia R."/>
            <person name="Land M."/>
            <person name="Hauser L."/>
            <person name="Kyrpides N."/>
            <person name="Ivanova N."/>
            <person name="Mikhailova N."/>
            <person name="Pagani I."/>
            <person name="Ritalahti K.M."/>
            <person name="Loeffler F.E."/>
            <person name="Woyke T."/>
        </authorList>
    </citation>
    <scope>NUCLEOTIDE SEQUENCE [LARGE SCALE GENOMIC DNA]</scope>
    <source>
        <strain evidence="3">ATCC BAA-1886 / DSM 22777 / Buddy</strain>
    </source>
</reference>
<dbReference type="RefSeq" id="WP_013607986.1">
    <property type="nucleotide sequence ID" value="NC_015152.1"/>
</dbReference>
<dbReference type="PANTHER" id="PTHR42834:SF1">
    <property type="entry name" value="ENDONUCLEASE_EXONUCLEASE_PHOSPHATASE FAMILY PROTEIN (AFU_ORTHOLOGUE AFUA_3G09210)"/>
    <property type="match status" value="1"/>
</dbReference>
<dbReference type="SUPFAM" id="SSF56219">
    <property type="entry name" value="DNase I-like"/>
    <property type="match status" value="1"/>
</dbReference>
<organism evidence="2 3">
    <name type="scientific">Sphaerochaeta globosa (strain ATCC BAA-1886 / DSM 22777 / Buddy)</name>
    <name type="common">Spirochaeta sp. (strain Buddy)</name>
    <dbReference type="NCBI Taxonomy" id="158189"/>
    <lineage>
        <taxon>Bacteria</taxon>
        <taxon>Pseudomonadati</taxon>
        <taxon>Spirochaetota</taxon>
        <taxon>Spirochaetia</taxon>
        <taxon>Spirochaetales</taxon>
        <taxon>Sphaerochaetaceae</taxon>
        <taxon>Sphaerochaeta</taxon>
    </lineage>
</organism>
<dbReference type="eggNOG" id="COG3568">
    <property type="taxonomic scope" value="Bacteria"/>
</dbReference>
<feature type="domain" description="Endonuclease/exonuclease/phosphatase" evidence="1">
    <location>
        <begin position="30"/>
        <end position="280"/>
    </location>
</feature>
<gene>
    <name evidence="2" type="ordered locus">SpiBuddy_2318</name>
</gene>
<dbReference type="GO" id="GO:0004519">
    <property type="term" value="F:endonuclease activity"/>
    <property type="evidence" value="ECO:0007669"/>
    <property type="project" value="UniProtKB-KW"/>
</dbReference>
<protein>
    <submittedName>
        <fullName evidence="2">Endonuclease/exonuclease/phosphatase</fullName>
    </submittedName>
</protein>
<accession>F0RSM1</accession>
<dbReference type="OrthoDB" id="184983at2"/>
<evidence type="ECO:0000259" key="1">
    <source>
        <dbReference type="Pfam" id="PF03372"/>
    </source>
</evidence>
<dbReference type="STRING" id="158189.SpiBuddy_2318"/>
<evidence type="ECO:0000313" key="2">
    <source>
        <dbReference type="EMBL" id="ADY14137.1"/>
    </source>
</evidence>
<dbReference type="PANTHER" id="PTHR42834">
    <property type="entry name" value="ENDONUCLEASE/EXONUCLEASE/PHOSPHATASE FAMILY PROTEIN (AFU_ORTHOLOGUE AFUA_3G09210)"/>
    <property type="match status" value="1"/>
</dbReference>
<keyword evidence="2" id="KW-0540">Nuclease</keyword>
<dbReference type="HOGENOM" id="CLU_058239_0_0_12"/>
<keyword evidence="3" id="KW-1185">Reference proteome</keyword>
<dbReference type="GO" id="GO:0004527">
    <property type="term" value="F:exonuclease activity"/>
    <property type="evidence" value="ECO:0007669"/>
    <property type="project" value="UniProtKB-KW"/>
</dbReference>
<dbReference type="Gene3D" id="3.60.10.10">
    <property type="entry name" value="Endonuclease/exonuclease/phosphatase"/>
    <property type="match status" value="1"/>
</dbReference>
<keyword evidence="2" id="KW-0378">Hydrolase</keyword>
<keyword evidence="2" id="KW-0269">Exonuclease</keyword>
<sequence length="331" mass="36378">MVIVLLVFLILFSGCSCDIQDDPKHFRVLSYNVQNLFDAQLDGGEYPEYQDAKNWTDRSYRMRLTTLSTMLLSDRIGFPDAIILEEVEGLSVVQDLLSLHLGRKGYRWYAVAKGSDAAISVAIISRHPITSSLVHGSDGIRPVLQATIATQAGDICLFALHAKSQIGDGSELRLALAKAVGSAAQKHASSAVLLCGDFNEDPTSIWSTESGQPALVDMSHPDAGVYQNAGSLGLVGSSQQLSPALYYCPYLDQAWTSSVSGSCNWDGQWHRYDQILCNNKLFDGMGWEYESFTIQNLPSLCSSDGRPYAWNLNTLQGVSDHFPVLMTLKRR</sequence>
<dbReference type="Proteomes" id="UP000008466">
    <property type="component" value="Chromosome"/>
</dbReference>